<proteinExistence type="predicted"/>
<reference evidence="2 3" key="1">
    <citation type="journal article" date="2018" name="Front. Microbiol.">
        <title>Genome-Wide Analysis of Corynespora cassiicola Leaf Fall Disease Putative Effectors.</title>
        <authorList>
            <person name="Lopez D."/>
            <person name="Ribeiro S."/>
            <person name="Label P."/>
            <person name="Fumanal B."/>
            <person name="Venisse J.S."/>
            <person name="Kohler A."/>
            <person name="de Oliveira R.R."/>
            <person name="Labutti K."/>
            <person name="Lipzen A."/>
            <person name="Lail K."/>
            <person name="Bauer D."/>
            <person name="Ohm R.A."/>
            <person name="Barry K.W."/>
            <person name="Spatafora J."/>
            <person name="Grigoriev I.V."/>
            <person name="Martin F.M."/>
            <person name="Pujade-Renaud V."/>
        </authorList>
    </citation>
    <scope>NUCLEOTIDE SEQUENCE [LARGE SCALE GENOMIC DNA]</scope>
    <source>
        <strain evidence="2 3">Philippines</strain>
    </source>
</reference>
<dbReference type="PANTHER" id="PTHR33990">
    <property type="entry name" value="PROTEIN YJDN-RELATED"/>
    <property type="match status" value="1"/>
</dbReference>
<dbReference type="Pfam" id="PF06983">
    <property type="entry name" value="3-dmu-9_3-mt"/>
    <property type="match status" value="1"/>
</dbReference>
<dbReference type="EMBL" id="KZ678143">
    <property type="protein sequence ID" value="PSN61656.1"/>
    <property type="molecule type" value="Genomic_DNA"/>
</dbReference>
<dbReference type="AlphaFoldDB" id="A0A2T2N8U2"/>
<keyword evidence="2" id="KW-0830">Ubiquinone</keyword>
<dbReference type="InterPro" id="IPR028973">
    <property type="entry name" value="PhnB-like"/>
</dbReference>
<dbReference type="Proteomes" id="UP000240883">
    <property type="component" value="Unassembled WGS sequence"/>
</dbReference>
<dbReference type="InterPro" id="IPR029068">
    <property type="entry name" value="Glyas_Bleomycin-R_OHBP_Dase"/>
</dbReference>
<evidence type="ECO:0000313" key="2">
    <source>
        <dbReference type="EMBL" id="PSN61656.1"/>
    </source>
</evidence>
<name>A0A2T2N8U2_CORCC</name>
<gene>
    <name evidence="2" type="ORF">BS50DRAFT_578195</name>
</gene>
<dbReference type="OrthoDB" id="10255422at2759"/>
<dbReference type="Gene3D" id="3.10.180.10">
    <property type="entry name" value="2,3-Dihydroxybiphenyl 1,2-Dioxygenase, domain 1"/>
    <property type="match status" value="1"/>
</dbReference>
<dbReference type="CDD" id="cd06588">
    <property type="entry name" value="PhnB_like"/>
    <property type="match status" value="1"/>
</dbReference>
<accession>A0A2T2N8U2</accession>
<dbReference type="GO" id="GO:0008168">
    <property type="term" value="F:methyltransferase activity"/>
    <property type="evidence" value="ECO:0007669"/>
    <property type="project" value="UniProtKB-KW"/>
</dbReference>
<sequence length="168" mass="19048">MSITGTKLRTCLWFNGNAEEAAKQYTSIFPNSEITHIQRYSAGGAEVHGHAPGDVLTVSFTLSGHPFVILNGGPEFKHSEAVSFQVECEDQAEVDYYWEKLREGGDEKKQQCGWLADKWGISWQVVPKQLLDWMRDEDTQKVERVFGKMVTMVKMDIEGLRKAFEGET</sequence>
<protein>
    <submittedName>
        <fullName evidence="2">3-demethylubiquinone-9 3-O-methyltransferase</fullName>
    </submittedName>
</protein>
<dbReference type="PANTHER" id="PTHR33990:SF2">
    <property type="entry name" value="PHNB-LIKE DOMAIN-CONTAINING PROTEIN"/>
    <property type="match status" value="1"/>
</dbReference>
<feature type="domain" description="PhnB-like" evidence="1">
    <location>
        <begin position="7"/>
        <end position="126"/>
    </location>
</feature>
<evidence type="ECO:0000259" key="1">
    <source>
        <dbReference type="Pfam" id="PF06983"/>
    </source>
</evidence>
<organism evidence="2 3">
    <name type="scientific">Corynespora cassiicola Philippines</name>
    <dbReference type="NCBI Taxonomy" id="1448308"/>
    <lineage>
        <taxon>Eukaryota</taxon>
        <taxon>Fungi</taxon>
        <taxon>Dikarya</taxon>
        <taxon>Ascomycota</taxon>
        <taxon>Pezizomycotina</taxon>
        <taxon>Dothideomycetes</taxon>
        <taxon>Pleosporomycetidae</taxon>
        <taxon>Pleosporales</taxon>
        <taxon>Corynesporascaceae</taxon>
        <taxon>Corynespora</taxon>
    </lineage>
</organism>
<dbReference type="PIRSF" id="PIRSF021700">
    <property type="entry name" value="3_dmu_93_MTrfase"/>
    <property type="match status" value="1"/>
</dbReference>
<keyword evidence="2" id="KW-0489">Methyltransferase</keyword>
<evidence type="ECO:0000313" key="3">
    <source>
        <dbReference type="Proteomes" id="UP000240883"/>
    </source>
</evidence>
<dbReference type="GO" id="GO:0032259">
    <property type="term" value="P:methylation"/>
    <property type="evidence" value="ECO:0007669"/>
    <property type="project" value="UniProtKB-KW"/>
</dbReference>
<dbReference type="STRING" id="1448308.A0A2T2N8U2"/>
<dbReference type="InterPro" id="IPR009725">
    <property type="entry name" value="3_dmu_93_MTrfase"/>
</dbReference>
<dbReference type="SUPFAM" id="SSF54593">
    <property type="entry name" value="Glyoxalase/Bleomycin resistance protein/Dihydroxybiphenyl dioxygenase"/>
    <property type="match status" value="1"/>
</dbReference>
<keyword evidence="2" id="KW-0808">Transferase</keyword>
<keyword evidence="3" id="KW-1185">Reference proteome</keyword>